<evidence type="ECO:0000313" key="8">
    <source>
        <dbReference type="Proteomes" id="UP000593847"/>
    </source>
</evidence>
<dbReference type="EMBL" id="CP062699">
    <property type="protein sequence ID" value="QOJ93908.1"/>
    <property type="molecule type" value="Genomic_DNA"/>
</dbReference>
<organism evidence="7 8">
    <name type="scientific">Pseudomonas taiwanensis</name>
    <dbReference type="NCBI Taxonomy" id="470150"/>
    <lineage>
        <taxon>Bacteria</taxon>
        <taxon>Pseudomonadati</taxon>
        <taxon>Pseudomonadota</taxon>
        <taxon>Gammaproteobacteria</taxon>
        <taxon>Pseudomonadales</taxon>
        <taxon>Pseudomonadaceae</taxon>
        <taxon>Pseudomonas</taxon>
    </lineage>
</organism>
<keyword evidence="4" id="KW-0804">Transcription</keyword>
<dbReference type="GO" id="GO:0043565">
    <property type="term" value="F:sequence-specific DNA binding"/>
    <property type="evidence" value="ECO:0007669"/>
    <property type="project" value="InterPro"/>
</dbReference>
<evidence type="ECO:0000256" key="4">
    <source>
        <dbReference type="ARBA" id="ARBA00023163"/>
    </source>
</evidence>
<dbReference type="PROSITE" id="PS01124">
    <property type="entry name" value="HTH_ARAC_FAMILY_2"/>
    <property type="match status" value="1"/>
</dbReference>
<dbReference type="Proteomes" id="UP000593847">
    <property type="component" value="Chromosome"/>
</dbReference>
<dbReference type="Gene3D" id="1.10.10.60">
    <property type="entry name" value="Homeodomain-like"/>
    <property type="match status" value="1"/>
</dbReference>
<dbReference type="SUPFAM" id="SSF46689">
    <property type="entry name" value="Homeodomain-like"/>
    <property type="match status" value="1"/>
</dbReference>
<evidence type="ECO:0000313" key="7">
    <source>
        <dbReference type="EMBL" id="QOJ93908.1"/>
    </source>
</evidence>
<sequence>MKNNILGQAASGSPSEQALHLRQVQTSDIDEHAHNLSGWRLEYEQLSLGHFQGDLTEFRSEWMQAVRDRSNQVLTKTGTAKEGTITFSVPLCREAYFYCSGHLIREPSVLVAHGNDLPEIRVPQTTDVLIVAIEEKALEHTLSVQGSSFRITEFPTCYRLGDSAMSDELRLLFDGLQANGPNGGELLEHEAIRRDIRDTVMTHLLDIFSLDQSPPLNPTARRRVVCRAREYALSHMGEPFSILDICNGIGVSRRKLQYCFQECLGINPVAYLRALRLNAVRRELLGNARSGSVQKVATHWGFWHLSRFSDNYRAMFGELPSETLHR</sequence>
<proteinExistence type="predicted"/>
<evidence type="ECO:0000256" key="3">
    <source>
        <dbReference type="ARBA" id="ARBA00023125"/>
    </source>
</evidence>
<gene>
    <name evidence="7" type="ORF">ICN73_23410</name>
</gene>
<evidence type="ECO:0000256" key="1">
    <source>
        <dbReference type="ARBA" id="ARBA00004496"/>
    </source>
</evidence>
<keyword evidence="2" id="KW-0805">Transcription regulation</keyword>
<dbReference type="GO" id="GO:0003700">
    <property type="term" value="F:DNA-binding transcription factor activity"/>
    <property type="evidence" value="ECO:0007669"/>
    <property type="project" value="InterPro"/>
</dbReference>
<dbReference type="InterPro" id="IPR050204">
    <property type="entry name" value="AraC_XylS_family_regulators"/>
</dbReference>
<keyword evidence="3" id="KW-0238">DNA-binding</keyword>
<dbReference type="AlphaFoldDB" id="A0A7L9GQ91"/>
<dbReference type="InterPro" id="IPR009057">
    <property type="entry name" value="Homeodomain-like_sf"/>
</dbReference>
<reference evidence="7" key="1">
    <citation type="submission" date="2020-09" db="EMBL/GenBank/DDBJ databases">
        <title>Complete genome sequence of Pseudomonas taiwanensis CC, a plant growth-promoting and biotite-weathering strain.</title>
        <authorList>
            <person name="Cheng C."/>
        </authorList>
    </citation>
    <scope>NUCLEOTIDE SEQUENCE [LARGE SCALE GENOMIC DNA]</scope>
    <source>
        <strain evidence="7">WRS8</strain>
    </source>
</reference>
<name>A0A7L9GQ91_9PSED</name>
<dbReference type="SMART" id="SM00342">
    <property type="entry name" value="HTH_ARAC"/>
    <property type="match status" value="1"/>
</dbReference>
<dbReference type="Pfam" id="PF12833">
    <property type="entry name" value="HTH_18"/>
    <property type="match status" value="1"/>
</dbReference>
<dbReference type="PANTHER" id="PTHR46796">
    <property type="entry name" value="HTH-TYPE TRANSCRIPTIONAL ACTIVATOR RHAS-RELATED"/>
    <property type="match status" value="1"/>
</dbReference>
<accession>A0A7L9GQ91</accession>
<dbReference type="PROSITE" id="PS00041">
    <property type="entry name" value="HTH_ARAC_FAMILY_1"/>
    <property type="match status" value="1"/>
</dbReference>
<protein>
    <submittedName>
        <fullName evidence="7">Helix-turn-helix domain-containing protein</fullName>
    </submittedName>
</protein>
<keyword evidence="8" id="KW-1185">Reference proteome</keyword>
<evidence type="ECO:0000256" key="5">
    <source>
        <dbReference type="ARBA" id="ARBA00037345"/>
    </source>
</evidence>
<dbReference type="PANTHER" id="PTHR46796:SF12">
    <property type="entry name" value="HTH-TYPE DNA-BINDING TRANSCRIPTIONAL ACTIVATOR EUTR"/>
    <property type="match status" value="1"/>
</dbReference>
<comment type="function">
    <text evidence="5">Regulatory protein of the TOL plasmid xyl operons. XylS activates the xylXYZLTEGFJQKIH operon required for the degradation of toluene, m-xylene and p-xylene.</text>
</comment>
<dbReference type="InterPro" id="IPR018062">
    <property type="entry name" value="HTH_AraC-typ_CS"/>
</dbReference>
<comment type="subcellular location">
    <subcellularLocation>
        <location evidence="1">Cytoplasm</location>
    </subcellularLocation>
</comment>
<feature type="domain" description="HTH araC/xylS-type" evidence="6">
    <location>
        <begin position="226"/>
        <end position="326"/>
    </location>
</feature>
<evidence type="ECO:0000256" key="2">
    <source>
        <dbReference type="ARBA" id="ARBA00023015"/>
    </source>
</evidence>
<dbReference type="InterPro" id="IPR018060">
    <property type="entry name" value="HTH_AraC"/>
</dbReference>
<dbReference type="GO" id="GO:0009893">
    <property type="term" value="P:positive regulation of metabolic process"/>
    <property type="evidence" value="ECO:0007669"/>
    <property type="project" value="UniProtKB-ARBA"/>
</dbReference>
<evidence type="ECO:0000259" key="6">
    <source>
        <dbReference type="PROSITE" id="PS01124"/>
    </source>
</evidence>
<dbReference type="RefSeq" id="WP_041167379.1">
    <property type="nucleotide sequence ID" value="NZ_CP062699.1"/>
</dbReference>
<dbReference type="KEGG" id="ptai:ICN73_23410"/>
<dbReference type="GO" id="GO:0005737">
    <property type="term" value="C:cytoplasm"/>
    <property type="evidence" value="ECO:0007669"/>
    <property type="project" value="UniProtKB-SubCell"/>
</dbReference>